<evidence type="ECO:0000313" key="2">
    <source>
        <dbReference type="EMBL" id="GBL77452.1"/>
    </source>
</evidence>
<reference evidence="2 3" key="1">
    <citation type="journal article" date="2019" name="Sci. Rep.">
        <title>Orb-weaving spider Araneus ventricosus genome elucidates the spidroin gene catalogue.</title>
        <authorList>
            <person name="Kono N."/>
            <person name="Nakamura H."/>
            <person name="Ohtoshi R."/>
            <person name="Moran D.A.P."/>
            <person name="Shinohara A."/>
            <person name="Yoshida Y."/>
            <person name="Fujiwara M."/>
            <person name="Mori M."/>
            <person name="Tomita M."/>
            <person name="Arakawa K."/>
        </authorList>
    </citation>
    <scope>NUCLEOTIDE SEQUENCE [LARGE SCALE GENOMIC DNA]</scope>
</reference>
<protein>
    <submittedName>
        <fullName evidence="2">Uncharacterized protein</fullName>
    </submittedName>
</protein>
<dbReference type="Proteomes" id="UP000499080">
    <property type="component" value="Unassembled WGS sequence"/>
</dbReference>
<keyword evidence="1" id="KW-1133">Transmembrane helix</keyword>
<keyword evidence="3" id="KW-1185">Reference proteome</keyword>
<keyword evidence="1" id="KW-0472">Membrane</keyword>
<dbReference type="EMBL" id="BGPR01000012">
    <property type="protein sequence ID" value="GBL77452.1"/>
    <property type="molecule type" value="Genomic_DNA"/>
</dbReference>
<proteinExistence type="predicted"/>
<feature type="transmembrane region" description="Helical" evidence="1">
    <location>
        <begin position="44"/>
        <end position="63"/>
    </location>
</feature>
<dbReference type="OrthoDB" id="6764275at2759"/>
<sequence>MCVYTTNVSSEAHVPQSLRRSMMGLPHITSMTSFFWKALYRSRWSGSVAFYIAGPIMLGFLLLGSNEDIGVREPVDSVEDVVARISLAAGEMRNMSGIFQNVGNSMRRRCESCVTASG</sequence>
<evidence type="ECO:0000256" key="1">
    <source>
        <dbReference type="SAM" id="Phobius"/>
    </source>
</evidence>
<accession>A0A4Y2ACC4</accession>
<evidence type="ECO:0000313" key="3">
    <source>
        <dbReference type="Proteomes" id="UP000499080"/>
    </source>
</evidence>
<gene>
    <name evidence="2" type="ORF">AVEN_41842_1</name>
</gene>
<comment type="caution">
    <text evidence="2">The sequence shown here is derived from an EMBL/GenBank/DDBJ whole genome shotgun (WGS) entry which is preliminary data.</text>
</comment>
<keyword evidence="1" id="KW-0812">Transmembrane</keyword>
<dbReference type="AlphaFoldDB" id="A0A4Y2ACC4"/>
<name>A0A4Y2ACC4_ARAVE</name>
<organism evidence="2 3">
    <name type="scientific">Araneus ventricosus</name>
    <name type="common">Orbweaver spider</name>
    <name type="synonym">Epeira ventricosa</name>
    <dbReference type="NCBI Taxonomy" id="182803"/>
    <lineage>
        <taxon>Eukaryota</taxon>
        <taxon>Metazoa</taxon>
        <taxon>Ecdysozoa</taxon>
        <taxon>Arthropoda</taxon>
        <taxon>Chelicerata</taxon>
        <taxon>Arachnida</taxon>
        <taxon>Araneae</taxon>
        <taxon>Araneomorphae</taxon>
        <taxon>Entelegynae</taxon>
        <taxon>Araneoidea</taxon>
        <taxon>Araneidae</taxon>
        <taxon>Araneus</taxon>
    </lineage>
</organism>